<feature type="transmembrane region" description="Helical" evidence="8">
    <location>
        <begin position="48"/>
        <end position="70"/>
    </location>
</feature>
<keyword evidence="5" id="KW-0677">Repeat</keyword>
<evidence type="ECO:0000256" key="1">
    <source>
        <dbReference type="ARBA" id="ARBA00004236"/>
    </source>
</evidence>
<accession>A0AAD8Y331</accession>
<dbReference type="Proteomes" id="UP001224775">
    <property type="component" value="Unassembled WGS sequence"/>
</dbReference>
<dbReference type="InterPro" id="IPR055414">
    <property type="entry name" value="LRR_R13L4/SHOC2-like"/>
</dbReference>
<comment type="subcellular location">
    <subcellularLocation>
        <location evidence="1">Cell membrane</location>
    </subcellularLocation>
</comment>
<keyword evidence="4" id="KW-0732">Signal</keyword>
<dbReference type="PANTHER" id="PTHR48064">
    <property type="entry name" value="OS01G0750400 PROTEIN"/>
    <property type="match status" value="1"/>
</dbReference>
<keyword evidence="3" id="KW-0433">Leucine-rich repeat</keyword>
<dbReference type="SUPFAM" id="SSF52058">
    <property type="entry name" value="L domain-like"/>
    <property type="match status" value="1"/>
</dbReference>
<evidence type="ECO:0000259" key="9">
    <source>
        <dbReference type="Pfam" id="PF23598"/>
    </source>
</evidence>
<keyword evidence="8" id="KW-0812">Transmembrane</keyword>
<gene>
    <name evidence="10" type="ORF">QTG54_010958</name>
</gene>
<dbReference type="Pfam" id="PF13855">
    <property type="entry name" value="LRR_8"/>
    <property type="match status" value="1"/>
</dbReference>
<evidence type="ECO:0000256" key="8">
    <source>
        <dbReference type="SAM" id="Phobius"/>
    </source>
</evidence>
<keyword evidence="11" id="KW-1185">Reference proteome</keyword>
<reference evidence="10" key="1">
    <citation type="submission" date="2023-06" db="EMBL/GenBank/DDBJ databases">
        <title>Survivors Of The Sea: Transcriptome response of Skeletonema marinoi to long-term dormancy.</title>
        <authorList>
            <person name="Pinder M.I.M."/>
            <person name="Kourtchenko O."/>
            <person name="Robertson E.K."/>
            <person name="Larsson T."/>
            <person name="Maumus F."/>
            <person name="Osuna-Cruz C.M."/>
            <person name="Vancaester E."/>
            <person name="Stenow R."/>
            <person name="Vandepoele K."/>
            <person name="Ploug H."/>
            <person name="Bruchert V."/>
            <person name="Godhe A."/>
            <person name="Topel M."/>
        </authorList>
    </citation>
    <scope>NUCLEOTIDE SEQUENCE</scope>
    <source>
        <strain evidence="10">R05AC</strain>
    </source>
</reference>
<dbReference type="SMART" id="SM00369">
    <property type="entry name" value="LRR_TYP"/>
    <property type="match status" value="7"/>
</dbReference>
<keyword evidence="8" id="KW-1133">Transmembrane helix</keyword>
<dbReference type="GO" id="GO:0005886">
    <property type="term" value="C:plasma membrane"/>
    <property type="evidence" value="ECO:0007669"/>
    <property type="project" value="UniProtKB-SubCell"/>
</dbReference>
<dbReference type="AlphaFoldDB" id="A0AAD8Y331"/>
<comment type="caution">
    <text evidence="10">The sequence shown here is derived from an EMBL/GenBank/DDBJ whole genome shotgun (WGS) entry which is preliminary data.</text>
</comment>
<dbReference type="Gene3D" id="3.80.10.10">
    <property type="entry name" value="Ribonuclease Inhibitor"/>
    <property type="match status" value="2"/>
</dbReference>
<evidence type="ECO:0000313" key="10">
    <source>
        <dbReference type="EMBL" id="KAK1738289.1"/>
    </source>
</evidence>
<sequence>MMDDDEDGDTIIADDLSIDGNENSTTNNEITSAEAAERRYAKQRYRSWMSMLIISTFVCSVLIASVKFFAPGRFYSEEDTTTTYDIFGSGDNGMGDSANQRRLEDALDYLVTKEVSDVITLLPNNTMSPQYMAAIWISSIDQHRINIPKADGTSSKDEYPFLQRYSLAVLFLSTGGMSWIYRLNFLSGTHECAWFTVFRSDDLPPDQGYAMGAWCDKNPGTLTERDQDDNLWESAIVTDIHLLPNNNAVGRLPSELRHLRYLKTLRIYEQAFIVGEIPSGYGDLRNLQILDLEANQLGGPIPSSFKFLNKMTLLNLRRNRLTGISADAINQMDKLAALALDSNMIPGKLPEFNLPNLYGLTLSDNAFTGQIPISMAGLSNLEMLALDHNKLTGSLDILEGMTHLTHVYLDNNKWDHEINNGFFAEHDNITHLDMSNCSIRGIVPDHFFKFPKLEVLDLSRNLLEGDLPGPAIASTNDTTTKLQYLSLHSNNITGPIPQGISKLKSLKHLDLSVNKMIGSINEELGELKGLEYLFLGNNDFSAGKLPAWLQNLTNLEELSLKNNNLSGEIPEWIGELTRLVLLDLGENFLNGTLPDSMGDLTKLWILILNSNNLRGSIPSSFRQLEYLETLLIDDNSFKGNTAPVCEGRGMDRITHFVSDCASNSSVSATAVSGSIGGWEDPVLAEIECECCTLCCLDEDITCNDDEWIAHHEGHWQSGYERVYWDFEENGIVSEVTDAYDTLAQAWGLP</sequence>
<feature type="domain" description="Disease resistance R13L4/SHOC-2-like LRR" evidence="9">
    <location>
        <begin position="437"/>
        <end position="562"/>
    </location>
</feature>
<evidence type="ECO:0000313" key="11">
    <source>
        <dbReference type="Proteomes" id="UP001224775"/>
    </source>
</evidence>
<dbReference type="FunFam" id="3.80.10.10:FF:000299">
    <property type="entry name" value="Piriformospora indica-insensitive protein 2"/>
    <property type="match status" value="1"/>
</dbReference>
<dbReference type="InterPro" id="IPR001611">
    <property type="entry name" value="Leu-rich_rpt"/>
</dbReference>
<protein>
    <submittedName>
        <fullName evidence="10">Leucine-rich repeat domain-containing protein</fullName>
    </submittedName>
</protein>
<dbReference type="Pfam" id="PF23598">
    <property type="entry name" value="LRR_14"/>
    <property type="match status" value="1"/>
</dbReference>
<dbReference type="SUPFAM" id="SSF52047">
    <property type="entry name" value="RNI-like"/>
    <property type="match status" value="1"/>
</dbReference>
<dbReference type="InterPro" id="IPR003591">
    <property type="entry name" value="Leu-rich_rpt_typical-subtyp"/>
</dbReference>
<dbReference type="FunFam" id="3.80.10.10:FF:000095">
    <property type="entry name" value="LRR receptor-like serine/threonine-protein kinase GSO1"/>
    <property type="match status" value="1"/>
</dbReference>
<keyword evidence="2" id="KW-1003">Cell membrane</keyword>
<dbReference type="InterPro" id="IPR032675">
    <property type="entry name" value="LRR_dom_sf"/>
</dbReference>
<name>A0AAD8Y331_9STRA</name>
<evidence type="ECO:0000256" key="4">
    <source>
        <dbReference type="ARBA" id="ARBA00022729"/>
    </source>
</evidence>
<organism evidence="10 11">
    <name type="scientific">Skeletonema marinoi</name>
    <dbReference type="NCBI Taxonomy" id="267567"/>
    <lineage>
        <taxon>Eukaryota</taxon>
        <taxon>Sar</taxon>
        <taxon>Stramenopiles</taxon>
        <taxon>Ochrophyta</taxon>
        <taxon>Bacillariophyta</taxon>
        <taxon>Coscinodiscophyceae</taxon>
        <taxon>Thalassiosirophycidae</taxon>
        <taxon>Thalassiosirales</taxon>
        <taxon>Skeletonemataceae</taxon>
        <taxon>Skeletonema</taxon>
        <taxon>Skeletonema marinoi-dohrnii complex</taxon>
    </lineage>
</organism>
<dbReference type="PANTHER" id="PTHR48064:SF6">
    <property type="entry name" value="RECEPTOR-LIKE PROTEIN KINASE 2"/>
    <property type="match status" value="1"/>
</dbReference>
<feature type="region of interest" description="Disordered" evidence="7">
    <location>
        <begin position="1"/>
        <end position="28"/>
    </location>
</feature>
<dbReference type="EMBL" id="JATAAI010000021">
    <property type="protein sequence ID" value="KAK1738289.1"/>
    <property type="molecule type" value="Genomic_DNA"/>
</dbReference>
<dbReference type="InterPro" id="IPR053038">
    <property type="entry name" value="RLP_Defense"/>
</dbReference>
<dbReference type="Pfam" id="PF00560">
    <property type="entry name" value="LRR_1"/>
    <property type="match status" value="1"/>
</dbReference>
<proteinExistence type="predicted"/>
<evidence type="ECO:0000256" key="7">
    <source>
        <dbReference type="SAM" id="MobiDB-lite"/>
    </source>
</evidence>
<evidence type="ECO:0000256" key="6">
    <source>
        <dbReference type="ARBA" id="ARBA00023136"/>
    </source>
</evidence>
<evidence type="ECO:0000256" key="5">
    <source>
        <dbReference type="ARBA" id="ARBA00022737"/>
    </source>
</evidence>
<keyword evidence="6 8" id="KW-0472">Membrane</keyword>
<evidence type="ECO:0000256" key="2">
    <source>
        <dbReference type="ARBA" id="ARBA00022475"/>
    </source>
</evidence>
<evidence type="ECO:0000256" key="3">
    <source>
        <dbReference type="ARBA" id="ARBA00022614"/>
    </source>
</evidence>
<feature type="compositionally biased region" description="Low complexity" evidence="7">
    <location>
        <begin position="10"/>
        <end position="28"/>
    </location>
</feature>